<evidence type="ECO:0000313" key="2">
    <source>
        <dbReference type="WBParaSite" id="ES5_v2.g22892.t1"/>
    </source>
</evidence>
<dbReference type="WBParaSite" id="ES5_v2.g22892.t1">
    <property type="protein sequence ID" value="ES5_v2.g22892.t1"/>
    <property type="gene ID" value="ES5_v2.g22892"/>
</dbReference>
<proteinExistence type="predicted"/>
<sequence>MDAKQTLYELQMDKFNIFKAQDSENEEFDVVFEFDGRKIYANKFMLLSASRTFKTMLSDRWTKKDEPILIQSCTFDDFMEFLTFIYSGECKLTDDNIAFIVDIAEFYGVTIFKNYCEEYLTKIKLYLKNIFQLLEIANKYSLEKLKKSIDNFILQNLSTVLKSDQFKGVEKSVIKYIVELNQNVLKQDEFFEA</sequence>
<protein>
    <submittedName>
        <fullName evidence="2">BTB domain-containing protein</fullName>
    </submittedName>
</protein>
<reference evidence="2" key="1">
    <citation type="submission" date="2022-11" db="UniProtKB">
        <authorList>
            <consortium name="WormBaseParasite"/>
        </authorList>
    </citation>
    <scope>IDENTIFICATION</scope>
</reference>
<organism evidence="1 2">
    <name type="scientific">Panagrolaimus sp. ES5</name>
    <dbReference type="NCBI Taxonomy" id="591445"/>
    <lineage>
        <taxon>Eukaryota</taxon>
        <taxon>Metazoa</taxon>
        <taxon>Ecdysozoa</taxon>
        <taxon>Nematoda</taxon>
        <taxon>Chromadorea</taxon>
        <taxon>Rhabditida</taxon>
        <taxon>Tylenchina</taxon>
        <taxon>Panagrolaimomorpha</taxon>
        <taxon>Panagrolaimoidea</taxon>
        <taxon>Panagrolaimidae</taxon>
        <taxon>Panagrolaimus</taxon>
    </lineage>
</organism>
<accession>A0AC34FZX4</accession>
<evidence type="ECO:0000313" key="1">
    <source>
        <dbReference type="Proteomes" id="UP000887579"/>
    </source>
</evidence>
<name>A0AC34FZX4_9BILA</name>
<dbReference type="Proteomes" id="UP000887579">
    <property type="component" value="Unplaced"/>
</dbReference>